<feature type="domain" description="AAA" evidence="1">
    <location>
        <begin position="6"/>
        <end position="169"/>
    </location>
</feature>
<sequence>MSHQTRVIMLFIHAGGAGKTSTTRDLGYELARRGKRVLLIDLDPQANLTSWLGKYEITPEQTVQAALADYSPLPEPLEAYGMHLIPSHLSLARTEGQLGGMTNPEGRLKVAIDAVRASGRYDYILLDAPPSLGKMTANAANAADWVIVPLPPTLKGLDALPGVQEMIGEYSRTNPGLKVAMYLVTHMNQTKASREVMEVYQEMLGDQLTGPMVLRPAIYANCQNAGRPIDGSSKDEADARAEIIQATDALLQRVGDA</sequence>
<evidence type="ECO:0000313" key="2">
    <source>
        <dbReference type="EMBL" id="GHG10486.1"/>
    </source>
</evidence>
<dbReference type="CDD" id="cd02042">
    <property type="entry name" value="ParAB_family"/>
    <property type="match status" value="1"/>
</dbReference>
<accession>A0ABQ3KAJ3</accession>
<gene>
    <name evidence="2" type="ORF">GCM10017783_23660</name>
</gene>
<dbReference type="Gene3D" id="3.40.50.300">
    <property type="entry name" value="P-loop containing nucleotide triphosphate hydrolases"/>
    <property type="match status" value="1"/>
</dbReference>
<dbReference type="Pfam" id="PF13614">
    <property type="entry name" value="AAA_31"/>
    <property type="match status" value="1"/>
</dbReference>
<dbReference type="PANTHER" id="PTHR13696">
    <property type="entry name" value="P-LOOP CONTAINING NUCLEOSIDE TRIPHOSPHATE HYDROLASE"/>
    <property type="match status" value="1"/>
</dbReference>
<keyword evidence="3" id="KW-1185">Reference proteome</keyword>
<organism evidence="2 3">
    <name type="scientific">Deinococcus piscis</name>
    <dbReference type="NCBI Taxonomy" id="394230"/>
    <lineage>
        <taxon>Bacteria</taxon>
        <taxon>Thermotogati</taxon>
        <taxon>Deinococcota</taxon>
        <taxon>Deinococci</taxon>
        <taxon>Deinococcales</taxon>
        <taxon>Deinococcaceae</taxon>
        <taxon>Deinococcus</taxon>
    </lineage>
</organism>
<dbReference type="EMBL" id="BNAL01000042">
    <property type="protein sequence ID" value="GHG10486.1"/>
    <property type="molecule type" value="Genomic_DNA"/>
</dbReference>
<dbReference type="InterPro" id="IPR050678">
    <property type="entry name" value="DNA_Partitioning_ATPase"/>
</dbReference>
<reference evidence="3" key="1">
    <citation type="journal article" date="2019" name="Int. J. Syst. Evol. Microbiol.">
        <title>The Global Catalogue of Microorganisms (GCM) 10K type strain sequencing project: providing services to taxonomists for standard genome sequencing and annotation.</title>
        <authorList>
            <consortium name="The Broad Institute Genomics Platform"/>
            <consortium name="The Broad Institute Genome Sequencing Center for Infectious Disease"/>
            <person name="Wu L."/>
            <person name="Ma J."/>
        </authorList>
    </citation>
    <scope>NUCLEOTIDE SEQUENCE [LARGE SCALE GENOMIC DNA]</scope>
    <source>
        <strain evidence="3">CGMCC 1.18439</strain>
    </source>
</reference>
<evidence type="ECO:0000313" key="3">
    <source>
        <dbReference type="Proteomes" id="UP000632154"/>
    </source>
</evidence>
<dbReference type="PIRSF" id="PIRSF009320">
    <property type="entry name" value="Nuc_binding_HP_1000"/>
    <property type="match status" value="1"/>
</dbReference>
<dbReference type="Proteomes" id="UP000632154">
    <property type="component" value="Unassembled WGS sequence"/>
</dbReference>
<dbReference type="InterPro" id="IPR025669">
    <property type="entry name" value="AAA_dom"/>
</dbReference>
<dbReference type="RefSeq" id="WP_189643957.1">
    <property type="nucleotide sequence ID" value="NZ_BNAL01000042.1"/>
</dbReference>
<dbReference type="InterPro" id="IPR027417">
    <property type="entry name" value="P-loop_NTPase"/>
</dbReference>
<dbReference type="SUPFAM" id="SSF52540">
    <property type="entry name" value="P-loop containing nucleoside triphosphate hydrolases"/>
    <property type="match status" value="1"/>
</dbReference>
<protein>
    <submittedName>
        <fullName evidence="2">Chromosome partitioning protein ParA</fullName>
    </submittedName>
</protein>
<comment type="caution">
    <text evidence="2">The sequence shown here is derived from an EMBL/GenBank/DDBJ whole genome shotgun (WGS) entry which is preliminary data.</text>
</comment>
<proteinExistence type="predicted"/>
<evidence type="ECO:0000259" key="1">
    <source>
        <dbReference type="Pfam" id="PF13614"/>
    </source>
</evidence>
<dbReference type="PANTHER" id="PTHR13696:SF52">
    <property type="entry name" value="PARA FAMILY PROTEIN CT_582"/>
    <property type="match status" value="1"/>
</dbReference>
<name>A0ABQ3KAJ3_9DEIO</name>